<feature type="transmembrane region" description="Helical" evidence="1">
    <location>
        <begin position="45"/>
        <end position="64"/>
    </location>
</feature>
<feature type="transmembrane region" description="Helical" evidence="1">
    <location>
        <begin position="244"/>
        <end position="265"/>
    </location>
</feature>
<feature type="transmembrane region" description="Helical" evidence="1">
    <location>
        <begin position="76"/>
        <end position="94"/>
    </location>
</feature>
<dbReference type="AlphaFoldDB" id="A0A6J4RJW0"/>
<evidence type="ECO:0000313" key="2">
    <source>
        <dbReference type="EMBL" id="CAA9474519.1"/>
    </source>
</evidence>
<organism evidence="2">
    <name type="scientific">uncultured Rubrobacteraceae bacterium</name>
    <dbReference type="NCBI Taxonomy" id="349277"/>
    <lineage>
        <taxon>Bacteria</taxon>
        <taxon>Bacillati</taxon>
        <taxon>Actinomycetota</taxon>
        <taxon>Rubrobacteria</taxon>
        <taxon>Rubrobacterales</taxon>
        <taxon>Rubrobacteraceae</taxon>
        <taxon>environmental samples</taxon>
    </lineage>
</organism>
<dbReference type="EMBL" id="CADCVK010000170">
    <property type="protein sequence ID" value="CAA9474519.1"/>
    <property type="molecule type" value="Genomic_DNA"/>
</dbReference>
<feature type="transmembrane region" description="Helical" evidence="1">
    <location>
        <begin position="172"/>
        <end position="195"/>
    </location>
</feature>
<keyword evidence="1" id="KW-1133">Transmembrane helix</keyword>
<keyword evidence="1" id="KW-0812">Transmembrane</keyword>
<proteinExistence type="predicted"/>
<feature type="transmembrane region" description="Helical" evidence="1">
    <location>
        <begin position="129"/>
        <end position="151"/>
    </location>
</feature>
<protein>
    <submittedName>
        <fullName evidence="2">Uncharacterized protein</fullName>
    </submittedName>
</protein>
<name>A0A6J4RJW0_9ACTN</name>
<evidence type="ECO:0000256" key="1">
    <source>
        <dbReference type="SAM" id="Phobius"/>
    </source>
</evidence>
<sequence>MRGITLWLWVALAGAVLQIVALFGPDFYFAEGERKDAWFGIPHASDLILLSAILAIGAFVLIALGRNPLRGRGMGLAVGVIGLLATLQLVYRMIVPPFGGAIPANSDIIGAGCLYYCSPSQAAPADLLFGIWLALLGCLAVTVGGFVYAYGRAAQQTPARPWVAQAQGGMSPWLGLAALGAVGQFVFGYTFFTFFTTPGDKGGEVNWSGWLPTPHTSSLVLLISLLVIGLVWTASRNRAPLGPAALGLAVAALGLVSASRIFYRIVSSPFGNSGSEIGIAAYLSLLAAILVVVAGVVHAVSQRGTAGASASSRVT</sequence>
<accession>A0A6J4RJW0</accession>
<feature type="transmembrane region" description="Helical" evidence="1">
    <location>
        <begin position="277"/>
        <end position="300"/>
    </location>
</feature>
<reference evidence="2" key="1">
    <citation type="submission" date="2020-02" db="EMBL/GenBank/DDBJ databases">
        <authorList>
            <person name="Meier V. D."/>
        </authorList>
    </citation>
    <scope>NUCLEOTIDE SEQUENCE</scope>
    <source>
        <strain evidence="2">AVDCRST_MAG12</strain>
    </source>
</reference>
<gene>
    <name evidence="2" type="ORF">AVDCRST_MAG12-1046</name>
</gene>
<feature type="transmembrane region" description="Helical" evidence="1">
    <location>
        <begin position="215"/>
        <end position="232"/>
    </location>
</feature>
<keyword evidence="1" id="KW-0472">Membrane</keyword>